<organism evidence="2 3">
    <name type="scientific">Lentinula guzmanii</name>
    <dbReference type="NCBI Taxonomy" id="2804957"/>
    <lineage>
        <taxon>Eukaryota</taxon>
        <taxon>Fungi</taxon>
        <taxon>Dikarya</taxon>
        <taxon>Basidiomycota</taxon>
        <taxon>Agaricomycotina</taxon>
        <taxon>Agaricomycetes</taxon>
        <taxon>Agaricomycetidae</taxon>
        <taxon>Agaricales</taxon>
        <taxon>Marasmiineae</taxon>
        <taxon>Omphalotaceae</taxon>
        <taxon>Lentinula</taxon>
    </lineage>
</organism>
<protein>
    <submittedName>
        <fullName evidence="2">Uncharacterized protein</fullName>
    </submittedName>
</protein>
<feature type="compositionally biased region" description="Low complexity" evidence="1">
    <location>
        <begin position="329"/>
        <end position="349"/>
    </location>
</feature>
<proteinExistence type="predicted"/>
<dbReference type="AlphaFoldDB" id="A0AA38JNH3"/>
<comment type="caution">
    <text evidence="2">The sequence shown here is derived from an EMBL/GenBank/DDBJ whole genome shotgun (WGS) entry which is preliminary data.</text>
</comment>
<evidence type="ECO:0000256" key="1">
    <source>
        <dbReference type="SAM" id="MobiDB-lite"/>
    </source>
</evidence>
<sequence length="505" mass="55758">MSVVSDVARENTQIATSSGVQLARDADLLIRSYLSSSLALDQPYTSPPIPLPLCIPQASLNPNENSTFARGYNDAFTGIGIPQDVFLSFIDGLNMAIIASPPLRVVEFTGTVIAFIPHHWAKIAGALISTTAGIAIHVLSKTLTDRYLRAANLNLFKPRGLSVRICTTAAMLALLTSSESNARSKLDKFGRGVGSVLLRLPVPIVNPIASTIIHAISNKPPSISPSGREGEPINNPVLKRRVAMTEGIALPLNMDGLPPPSKPEGVMDTMASWSVKFNTATEKYSERSTERRRRAFESIKQAGLEPPWAPIRTLSAGSPITSTPGFQPSSDVSRPHISSSSSSGFKKMTSKALNTVNDLRLQTEIRLERMEQQRNASFRSLGLERMLGPKKKTRMERKVADADLLECWGADKTLWVVVMASDKDEEIVDIAIAEDPADEERIDDESWRERMEIERDVMQLENIEEFQRRQEQRDLQEEEQKQEVKVDVHGDIAQEHEAIEESVGE</sequence>
<gene>
    <name evidence="2" type="ORF">DFJ43DRAFT_1151203</name>
</gene>
<feature type="region of interest" description="Disordered" evidence="1">
    <location>
        <begin position="308"/>
        <end position="349"/>
    </location>
</feature>
<dbReference type="Proteomes" id="UP001176059">
    <property type="component" value="Unassembled WGS sequence"/>
</dbReference>
<dbReference type="EMBL" id="JANVFO010000009">
    <property type="protein sequence ID" value="KAJ3735507.1"/>
    <property type="molecule type" value="Genomic_DNA"/>
</dbReference>
<dbReference type="PANTHER" id="PTHR38887:SF1">
    <property type="entry name" value="RAS MODIFICATION PROTEIN ERF4"/>
    <property type="match status" value="1"/>
</dbReference>
<evidence type="ECO:0000313" key="2">
    <source>
        <dbReference type="EMBL" id="KAJ3735507.1"/>
    </source>
</evidence>
<keyword evidence="3" id="KW-1185">Reference proteome</keyword>
<accession>A0AA38JNH3</accession>
<dbReference type="InterPro" id="IPR053221">
    <property type="entry name" value="Burnettramic_acid_biosynth"/>
</dbReference>
<evidence type="ECO:0000313" key="3">
    <source>
        <dbReference type="Proteomes" id="UP001176059"/>
    </source>
</evidence>
<name>A0AA38JNH3_9AGAR</name>
<reference evidence="2" key="1">
    <citation type="submission" date="2022-08" db="EMBL/GenBank/DDBJ databases">
        <authorList>
            <consortium name="DOE Joint Genome Institute"/>
            <person name="Min B."/>
            <person name="Sierra-Patev S."/>
            <person name="Naranjo-Ortiz M."/>
            <person name="Looney B."/>
            <person name="Konkel Z."/>
            <person name="Slot J.C."/>
            <person name="Sakamoto Y."/>
            <person name="Steenwyk J.L."/>
            <person name="Rokas A."/>
            <person name="Carro J."/>
            <person name="Camarero S."/>
            <person name="Ferreira P."/>
            <person name="Molpeceres G."/>
            <person name="Ruiz-duenas F.J."/>
            <person name="Serrano A."/>
            <person name="Henrissat B."/>
            <person name="Drula E."/>
            <person name="Hughes K.W."/>
            <person name="Mata J.L."/>
            <person name="Ishikawa N.K."/>
            <person name="Vargas-Isla R."/>
            <person name="Ushijima S."/>
            <person name="Smith C.A."/>
            <person name="Ahrendt S."/>
            <person name="Andreopoulos W."/>
            <person name="He G."/>
            <person name="LaButti K."/>
            <person name="Lipzen A."/>
            <person name="Ng V."/>
            <person name="Riley R."/>
            <person name="Sandor L."/>
            <person name="Barry K."/>
            <person name="Martinez A.T."/>
            <person name="Xiao Y."/>
            <person name="Gibbons J.G."/>
            <person name="Terashima K."/>
            <person name="Hibbett D.S."/>
            <person name="Grigoriev I.V."/>
        </authorList>
    </citation>
    <scope>NUCLEOTIDE SEQUENCE</scope>
    <source>
        <strain evidence="2">ET3784</strain>
    </source>
</reference>
<reference evidence="2" key="2">
    <citation type="journal article" date="2023" name="Proc. Natl. Acad. Sci. U.S.A.">
        <title>A global phylogenomic analysis of the shiitake genus Lentinula.</title>
        <authorList>
            <person name="Sierra-Patev S."/>
            <person name="Min B."/>
            <person name="Naranjo-Ortiz M."/>
            <person name="Looney B."/>
            <person name="Konkel Z."/>
            <person name="Slot J.C."/>
            <person name="Sakamoto Y."/>
            <person name="Steenwyk J.L."/>
            <person name="Rokas A."/>
            <person name="Carro J."/>
            <person name="Camarero S."/>
            <person name="Ferreira P."/>
            <person name="Molpeceres G."/>
            <person name="Ruiz-Duenas F.J."/>
            <person name="Serrano A."/>
            <person name="Henrissat B."/>
            <person name="Drula E."/>
            <person name="Hughes K.W."/>
            <person name="Mata J.L."/>
            <person name="Ishikawa N.K."/>
            <person name="Vargas-Isla R."/>
            <person name="Ushijima S."/>
            <person name="Smith C.A."/>
            <person name="Donoghue J."/>
            <person name="Ahrendt S."/>
            <person name="Andreopoulos W."/>
            <person name="He G."/>
            <person name="LaButti K."/>
            <person name="Lipzen A."/>
            <person name="Ng V."/>
            <person name="Riley R."/>
            <person name="Sandor L."/>
            <person name="Barry K."/>
            <person name="Martinez A.T."/>
            <person name="Xiao Y."/>
            <person name="Gibbons J.G."/>
            <person name="Terashima K."/>
            <person name="Grigoriev I.V."/>
            <person name="Hibbett D."/>
        </authorList>
    </citation>
    <scope>NUCLEOTIDE SEQUENCE</scope>
    <source>
        <strain evidence="2">ET3784</strain>
    </source>
</reference>
<dbReference type="PANTHER" id="PTHR38887">
    <property type="entry name" value="CHROMOSOME 21, WHOLE GENOME SHOTGUN SEQUENCE"/>
    <property type="match status" value="1"/>
</dbReference>
<feature type="compositionally biased region" description="Basic and acidic residues" evidence="1">
    <location>
        <begin position="468"/>
        <end position="499"/>
    </location>
</feature>
<feature type="compositionally biased region" description="Polar residues" evidence="1">
    <location>
        <begin position="315"/>
        <end position="328"/>
    </location>
</feature>
<feature type="region of interest" description="Disordered" evidence="1">
    <location>
        <begin position="468"/>
        <end position="505"/>
    </location>
</feature>